<dbReference type="InterPro" id="IPR052290">
    <property type="entry name" value="Sphingo_C9-MT"/>
</dbReference>
<dbReference type="Proteomes" id="UP000278143">
    <property type="component" value="Unassembled WGS sequence"/>
</dbReference>
<evidence type="ECO:0000256" key="13">
    <source>
        <dbReference type="ARBA" id="ARBA00023136"/>
    </source>
</evidence>
<keyword evidence="6 16" id="KW-0489">Methyltransferase</keyword>
<reference evidence="17" key="1">
    <citation type="journal article" date="2018" name="Nat. Microbiol.">
        <title>Leveraging single-cell genomics to expand the fungal tree of life.</title>
        <authorList>
            <person name="Ahrendt S.R."/>
            <person name="Quandt C.A."/>
            <person name="Ciobanu D."/>
            <person name="Clum A."/>
            <person name="Salamov A."/>
            <person name="Andreopoulos B."/>
            <person name="Cheng J.F."/>
            <person name="Woyke T."/>
            <person name="Pelin A."/>
            <person name="Henrissat B."/>
            <person name="Reynolds N.K."/>
            <person name="Benny G.L."/>
            <person name="Smith M.E."/>
            <person name="James T.Y."/>
            <person name="Grigoriev I.V."/>
        </authorList>
    </citation>
    <scope>NUCLEOTIDE SEQUENCE [LARGE SCALE GENOMIC DNA]</scope>
    <source>
        <strain evidence="17">Benny S71-1</strain>
    </source>
</reference>
<keyword evidence="7 16" id="KW-0808">Transferase</keyword>
<dbReference type="GO" id="GO:0016020">
    <property type="term" value="C:membrane"/>
    <property type="evidence" value="ECO:0007669"/>
    <property type="project" value="UniProtKB-SubCell"/>
</dbReference>
<keyword evidence="9 15" id="KW-0812">Transmembrane</keyword>
<keyword evidence="10" id="KW-0746">Sphingolipid metabolism</keyword>
<evidence type="ECO:0000256" key="10">
    <source>
        <dbReference type="ARBA" id="ARBA00022919"/>
    </source>
</evidence>
<keyword evidence="8" id="KW-0949">S-adenosyl-L-methionine</keyword>
<sequence>MHAASTGSTPDIAGRRDFSLSLALAVVVGVPGYVALAGGYTLDSFLLLLVVLAAPVFLVFTYAFSYVAESTRLQQRATSSAIDEYFEFSEAGMASFYRARGTVPILSFVDAYLAGRMTPRAPHHLLDVFAHRHAWATFLPPVSRAHLLLRHWLDRLPWMDKVWPRTGAHDSIQLERAFYQGYLGRTSGLLYGRITDIADHQEEDEGDDGDGPLEQMQDAALRWICSKLELSPGDRHLDLGSDGGHLAIHAARHHRSSSTAILVDSDALALATELAERHQLSRGQVLFICADYSTVAHAQYDKITWINVPDPLEEERFGKLLADIHGMLTDDGTLFLQAGGLRHAWQLEDWNWAIFLEQAIMAHQGYSKPLHWYVQKLEQAGFCVKHAENVSVHCAATFVHWYRNWEAHREEIVAKYGERRWKIWAIYLAWAAAVTKQGTMQNYQFVATKNNGTTI</sequence>
<evidence type="ECO:0000313" key="16">
    <source>
        <dbReference type="EMBL" id="RKP24655.1"/>
    </source>
</evidence>
<evidence type="ECO:0000256" key="5">
    <source>
        <dbReference type="ARBA" id="ARBA00022516"/>
    </source>
</evidence>
<evidence type="ECO:0000256" key="8">
    <source>
        <dbReference type="ARBA" id="ARBA00022691"/>
    </source>
</evidence>
<evidence type="ECO:0000256" key="15">
    <source>
        <dbReference type="SAM" id="Phobius"/>
    </source>
</evidence>
<dbReference type="PANTHER" id="PTHR45197">
    <property type="entry name" value="SYNTHASE, PUTATIVE (AFU_ORTHOLOGUE AFUA_7G04190)-RELATED"/>
    <property type="match status" value="1"/>
</dbReference>
<dbReference type="PANTHER" id="PTHR45197:SF1">
    <property type="entry name" value="SPHINGOLIPID C9-METHYLTRANSFERASE A-RELATED"/>
    <property type="match status" value="1"/>
</dbReference>
<gene>
    <name evidence="16" type="ORF">SYNPS1DRAFT_23282</name>
</gene>
<keyword evidence="12" id="KW-0443">Lipid metabolism</keyword>
<feature type="transmembrane region" description="Helical" evidence="15">
    <location>
        <begin position="20"/>
        <end position="40"/>
    </location>
</feature>
<organism evidence="16 17">
    <name type="scientific">Syncephalis pseudoplumigaleata</name>
    <dbReference type="NCBI Taxonomy" id="1712513"/>
    <lineage>
        <taxon>Eukaryota</taxon>
        <taxon>Fungi</taxon>
        <taxon>Fungi incertae sedis</taxon>
        <taxon>Zoopagomycota</taxon>
        <taxon>Zoopagomycotina</taxon>
        <taxon>Zoopagomycetes</taxon>
        <taxon>Zoopagales</taxon>
        <taxon>Piptocephalidaceae</taxon>
        <taxon>Syncephalis</taxon>
    </lineage>
</organism>
<dbReference type="EMBL" id="KZ990105">
    <property type="protein sequence ID" value="RKP24655.1"/>
    <property type="molecule type" value="Genomic_DNA"/>
</dbReference>
<evidence type="ECO:0000256" key="7">
    <source>
        <dbReference type="ARBA" id="ARBA00022679"/>
    </source>
</evidence>
<dbReference type="Gene3D" id="3.40.50.150">
    <property type="entry name" value="Vaccinia Virus protein VP39"/>
    <property type="match status" value="1"/>
</dbReference>
<evidence type="ECO:0000256" key="6">
    <source>
        <dbReference type="ARBA" id="ARBA00022603"/>
    </source>
</evidence>
<dbReference type="GO" id="GO:0006665">
    <property type="term" value="P:sphingolipid metabolic process"/>
    <property type="evidence" value="ECO:0007669"/>
    <property type="project" value="UniProtKB-KW"/>
</dbReference>
<evidence type="ECO:0000256" key="12">
    <source>
        <dbReference type="ARBA" id="ARBA00023098"/>
    </source>
</evidence>
<dbReference type="SUPFAM" id="SSF53335">
    <property type="entry name" value="S-adenosyl-L-methionine-dependent methyltransferases"/>
    <property type="match status" value="1"/>
</dbReference>
<comment type="pathway">
    <text evidence="3">Sphingolipid metabolism.</text>
</comment>
<evidence type="ECO:0000256" key="4">
    <source>
        <dbReference type="ARBA" id="ARBA00010815"/>
    </source>
</evidence>
<comment type="similarity">
    <text evidence="4">Belongs to the CFA/CMAS family.</text>
</comment>
<proteinExistence type="inferred from homology"/>
<evidence type="ECO:0000256" key="3">
    <source>
        <dbReference type="ARBA" id="ARBA00004991"/>
    </source>
</evidence>
<dbReference type="EC" id="2.1.1.317" evidence="14"/>
<dbReference type="Pfam" id="PF02353">
    <property type="entry name" value="CMAS"/>
    <property type="match status" value="1"/>
</dbReference>
<comment type="pathway">
    <text evidence="2">Lipid metabolism; sphingolipid metabolism.</text>
</comment>
<dbReference type="OrthoDB" id="412182at2759"/>
<dbReference type="GO" id="GO:0032259">
    <property type="term" value="P:methylation"/>
    <property type="evidence" value="ECO:0007669"/>
    <property type="project" value="UniProtKB-KW"/>
</dbReference>
<protein>
    <recommendedName>
        <fullName evidence="14">sphingolipid C(9)-methyltransferase</fullName>
        <ecNumber evidence="14">2.1.1.317</ecNumber>
    </recommendedName>
</protein>
<evidence type="ECO:0000256" key="1">
    <source>
        <dbReference type="ARBA" id="ARBA00004141"/>
    </source>
</evidence>
<dbReference type="AlphaFoldDB" id="A0A4P9YXN4"/>
<evidence type="ECO:0000313" key="17">
    <source>
        <dbReference type="Proteomes" id="UP000278143"/>
    </source>
</evidence>
<evidence type="ECO:0000256" key="11">
    <source>
        <dbReference type="ARBA" id="ARBA00022989"/>
    </source>
</evidence>
<keyword evidence="5" id="KW-0444">Lipid biosynthesis</keyword>
<dbReference type="CDD" id="cd02440">
    <property type="entry name" value="AdoMet_MTases"/>
    <property type="match status" value="1"/>
</dbReference>
<dbReference type="GO" id="GO:0008168">
    <property type="term" value="F:methyltransferase activity"/>
    <property type="evidence" value="ECO:0007669"/>
    <property type="project" value="UniProtKB-KW"/>
</dbReference>
<comment type="subcellular location">
    <subcellularLocation>
        <location evidence="1">Membrane</location>
        <topology evidence="1">Multi-pass membrane protein</topology>
    </subcellularLocation>
</comment>
<dbReference type="InterPro" id="IPR029063">
    <property type="entry name" value="SAM-dependent_MTases_sf"/>
</dbReference>
<keyword evidence="17" id="KW-1185">Reference proteome</keyword>
<evidence type="ECO:0000256" key="14">
    <source>
        <dbReference type="ARBA" id="ARBA00039020"/>
    </source>
</evidence>
<accession>A0A4P9YXN4</accession>
<feature type="transmembrane region" description="Helical" evidence="15">
    <location>
        <begin position="46"/>
        <end position="68"/>
    </location>
</feature>
<evidence type="ECO:0000256" key="9">
    <source>
        <dbReference type="ARBA" id="ARBA00022692"/>
    </source>
</evidence>
<evidence type="ECO:0000256" key="2">
    <source>
        <dbReference type="ARBA" id="ARBA00004760"/>
    </source>
</evidence>
<keyword evidence="13 15" id="KW-0472">Membrane</keyword>
<name>A0A4P9YXN4_9FUNG</name>
<keyword evidence="11 15" id="KW-1133">Transmembrane helix</keyword>